<protein>
    <submittedName>
        <fullName evidence="4">T9SS type A sorting domain-containing protein</fullName>
    </submittedName>
</protein>
<dbReference type="Proteomes" id="UP000831460">
    <property type="component" value="Chromosome"/>
</dbReference>
<organism evidence="4 5">
    <name type="scientific">Chryseobacterium suipulveris</name>
    <dbReference type="NCBI Taxonomy" id="2929800"/>
    <lineage>
        <taxon>Bacteria</taxon>
        <taxon>Pseudomonadati</taxon>
        <taxon>Bacteroidota</taxon>
        <taxon>Flavobacteriia</taxon>
        <taxon>Flavobacteriales</taxon>
        <taxon>Weeksellaceae</taxon>
        <taxon>Chryseobacterium group</taxon>
        <taxon>Chryseobacterium</taxon>
    </lineage>
</organism>
<gene>
    <name evidence="4" type="ORF">MTP09_03555</name>
</gene>
<evidence type="ECO:0000256" key="2">
    <source>
        <dbReference type="SAM" id="SignalP"/>
    </source>
</evidence>
<evidence type="ECO:0000313" key="5">
    <source>
        <dbReference type="Proteomes" id="UP000831460"/>
    </source>
</evidence>
<proteinExistence type="predicted"/>
<dbReference type="InterPro" id="IPR026444">
    <property type="entry name" value="Secre_tail"/>
</dbReference>
<dbReference type="Pfam" id="PF18962">
    <property type="entry name" value="Por_Secre_tail"/>
    <property type="match status" value="1"/>
</dbReference>
<accession>A0ABY4BYY0</accession>
<evidence type="ECO:0000313" key="4">
    <source>
        <dbReference type="EMBL" id="UOE41725.1"/>
    </source>
</evidence>
<dbReference type="Gene3D" id="2.60.120.260">
    <property type="entry name" value="Galactose-binding domain-like"/>
    <property type="match status" value="1"/>
</dbReference>
<dbReference type="NCBIfam" id="TIGR04183">
    <property type="entry name" value="Por_Secre_tail"/>
    <property type="match status" value="1"/>
</dbReference>
<dbReference type="RefSeq" id="WP_243550625.1">
    <property type="nucleotide sequence ID" value="NZ_CP094532.1"/>
</dbReference>
<reference evidence="4 5" key="1">
    <citation type="submission" date="2022-03" db="EMBL/GenBank/DDBJ databases">
        <title>Chryseobacterium sp. isolated from particulate matters in swine house.</title>
        <authorList>
            <person name="Won M."/>
            <person name="Kim S.-J."/>
            <person name="Kwon S.-W."/>
        </authorList>
    </citation>
    <scope>NUCLEOTIDE SEQUENCE [LARGE SCALE GENOMIC DNA]</scope>
    <source>
        <strain evidence="4 5">SC2-2</strain>
    </source>
</reference>
<feature type="domain" description="Secretion system C-terminal sorting" evidence="3">
    <location>
        <begin position="210"/>
        <end position="258"/>
    </location>
</feature>
<sequence>MKKIFTILSIAAIASLSAQNLLVNPGFETWTDPAAKPDGWNAMNGGSKETVTVHSGVNSVKLIPVAPNTNANIAAVDVPATENTQYSVGYWVLDNVANSRGRHWIQFRTASANITPGAGGAAFQPSTYTSDAPQWVFVSATATTPATTTILRFDYRVYSQNNIITDPIYFDDVQLVQGALAVTDVNSFDKAIKMNTIVGNELRVILPARATVNIYSAEGRLVSSNRVNSGEAINTSSLAKGNYIVTVSDGSATISRKVMKN</sequence>
<feature type="chain" id="PRO_5046760982" evidence="2">
    <location>
        <begin position="19"/>
        <end position="261"/>
    </location>
</feature>
<evidence type="ECO:0000256" key="1">
    <source>
        <dbReference type="ARBA" id="ARBA00022729"/>
    </source>
</evidence>
<dbReference type="EMBL" id="CP094532">
    <property type="protein sequence ID" value="UOE41725.1"/>
    <property type="molecule type" value="Genomic_DNA"/>
</dbReference>
<feature type="signal peptide" evidence="2">
    <location>
        <begin position="1"/>
        <end position="18"/>
    </location>
</feature>
<evidence type="ECO:0000259" key="3">
    <source>
        <dbReference type="Pfam" id="PF18962"/>
    </source>
</evidence>
<keyword evidence="1 2" id="KW-0732">Signal</keyword>
<name>A0ABY4BYY0_9FLAO</name>
<keyword evidence="5" id="KW-1185">Reference proteome</keyword>